<dbReference type="AlphaFoldDB" id="A0A9Q1BT10"/>
<dbReference type="GO" id="GO:0010468">
    <property type="term" value="P:regulation of gene expression"/>
    <property type="evidence" value="ECO:0007669"/>
    <property type="project" value="TreeGrafter"/>
</dbReference>
<evidence type="ECO:0000256" key="13">
    <source>
        <dbReference type="SAM" id="MobiDB-lite"/>
    </source>
</evidence>
<comment type="similarity">
    <text evidence="3">Belongs to the krueppel C2H2-type zinc-finger protein family.</text>
</comment>
<feature type="domain" description="C2H2-type" evidence="14">
    <location>
        <begin position="362"/>
        <end position="389"/>
    </location>
</feature>
<organism evidence="15 16">
    <name type="scientific">Holothuria leucospilota</name>
    <name type="common">Black long sea cucumber</name>
    <name type="synonym">Mertensiothuria leucospilota</name>
    <dbReference type="NCBI Taxonomy" id="206669"/>
    <lineage>
        <taxon>Eukaryota</taxon>
        <taxon>Metazoa</taxon>
        <taxon>Echinodermata</taxon>
        <taxon>Eleutherozoa</taxon>
        <taxon>Echinozoa</taxon>
        <taxon>Holothuroidea</taxon>
        <taxon>Aspidochirotacea</taxon>
        <taxon>Aspidochirotida</taxon>
        <taxon>Holothuriidae</taxon>
        <taxon>Holothuria</taxon>
    </lineage>
</organism>
<evidence type="ECO:0000256" key="12">
    <source>
        <dbReference type="PROSITE-ProRule" id="PRU00042"/>
    </source>
</evidence>
<dbReference type="EMBL" id="JAIZAY010000012">
    <property type="protein sequence ID" value="KAJ8032109.1"/>
    <property type="molecule type" value="Genomic_DNA"/>
</dbReference>
<keyword evidence="4" id="KW-0479">Metal-binding</keyword>
<dbReference type="InterPro" id="IPR013087">
    <property type="entry name" value="Znf_C2H2_type"/>
</dbReference>
<evidence type="ECO:0000256" key="7">
    <source>
        <dbReference type="ARBA" id="ARBA00022833"/>
    </source>
</evidence>
<proteinExistence type="inferred from homology"/>
<dbReference type="PROSITE" id="PS00028">
    <property type="entry name" value="ZINC_FINGER_C2H2_1"/>
    <property type="match status" value="3"/>
</dbReference>
<evidence type="ECO:0000256" key="4">
    <source>
        <dbReference type="ARBA" id="ARBA00022723"/>
    </source>
</evidence>
<dbReference type="Proteomes" id="UP001152320">
    <property type="component" value="Chromosome 12"/>
</dbReference>
<evidence type="ECO:0000256" key="3">
    <source>
        <dbReference type="ARBA" id="ARBA00006991"/>
    </source>
</evidence>
<dbReference type="Pfam" id="PF17800">
    <property type="entry name" value="NPL"/>
    <property type="match status" value="1"/>
</dbReference>
<feature type="compositionally biased region" description="Acidic residues" evidence="13">
    <location>
        <begin position="115"/>
        <end position="129"/>
    </location>
</feature>
<dbReference type="PROSITE" id="PS50157">
    <property type="entry name" value="ZINC_FINGER_C2H2_2"/>
    <property type="match status" value="3"/>
</dbReference>
<dbReference type="GO" id="GO:0003677">
    <property type="term" value="F:DNA binding"/>
    <property type="evidence" value="ECO:0007669"/>
    <property type="project" value="UniProtKB-KW"/>
</dbReference>
<evidence type="ECO:0000313" key="16">
    <source>
        <dbReference type="Proteomes" id="UP001152320"/>
    </source>
</evidence>
<keyword evidence="11" id="KW-0539">Nucleus</keyword>
<comment type="caution">
    <text evidence="15">The sequence shown here is derived from an EMBL/GenBank/DDBJ whole genome shotgun (WGS) entry which is preliminary data.</text>
</comment>
<dbReference type="FunFam" id="3.30.160.60:FF:002737">
    <property type="entry name" value="AGAP008430-PA"/>
    <property type="match status" value="1"/>
</dbReference>
<keyword evidence="9" id="KW-0238">DNA-binding</keyword>
<evidence type="ECO:0000256" key="1">
    <source>
        <dbReference type="ARBA" id="ARBA00004123"/>
    </source>
</evidence>
<dbReference type="SMART" id="SM00355">
    <property type="entry name" value="ZnF_C2H2"/>
    <property type="match status" value="4"/>
</dbReference>
<feature type="region of interest" description="Disordered" evidence="13">
    <location>
        <begin position="98"/>
        <end position="129"/>
    </location>
</feature>
<dbReference type="PANTHER" id="PTHR16515">
    <property type="entry name" value="PR DOMAIN ZINC FINGER PROTEIN"/>
    <property type="match status" value="1"/>
</dbReference>
<keyword evidence="16" id="KW-1185">Reference proteome</keyword>
<name>A0A9Q1BT10_HOLLE</name>
<accession>A0A9Q1BT10</accession>
<comment type="subcellular location">
    <subcellularLocation>
        <location evidence="1">Nucleus</location>
    </subcellularLocation>
</comment>
<keyword evidence="8" id="KW-0805">Transcription regulation</keyword>
<evidence type="ECO:0000256" key="8">
    <source>
        <dbReference type="ARBA" id="ARBA00023015"/>
    </source>
</evidence>
<feature type="domain" description="C2H2-type" evidence="14">
    <location>
        <begin position="418"/>
        <end position="441"/>
    </location>
</feature>
<evidence type="ECO:0000256" key="2">
    <source>
        <dbReference type="ARBA" id="ARBA00006673"/>
    </source>
</evidence>
<feature type="compositionally biased region" description="Basic and acidic residues" evidence="13">
    <location>
        <begin position="228"/>
        <end position="238"/>
    </location>
</feature>
<dbReference type="GO" id="GO:0005634">
    <property type="term" value="C:nucleus"/>
    <property type="evidence" value="ECO:0007669"/>
    <property type="project" value="UniProtKB-SubCell"/>
</dbReference>
<evidence type="ECO:0000256" key="5">
    <source>
        <dbReference type="ARBA" id="ARBA00022737"/>
    </source>
</evidence>
<dbReference type="Gene3D" id="3.30.160.60">
    <property type="entry name" value="Classic Zinc Finger"/>
    <property type="match status" value="2"/>
</dbReference>
<dbReference type="InterPro" id="IPR036236">
    <property type="entry name" value="Znf_C2H2_sf"/>
</dbReference>
<protein>
    <submittedName>
        <fullName evidence="15">Zinc finger and SCAN domain-containing protein 5B</fullName>
    </submittedName>
</protein>
<evidence type="ECO:0000256" key="6">
    <source>
        <dbReference type="ARBA" id="ARBA00022771"/>
    </source>
</evidence>
<feature type="region of interest" description="Disordered" evidence="13">
    <location>
        <begin position="200"/>
        <end position="259"/>
    </location>
</feature>
<dbReference type="InterPro" id="IPR050331">
    <property type="entry name" value="Zinc_finger"/>
</dbReference>
<keyword evidence="6 12" id="KW-0863">Zinc-finger</keyword>
<evidence type="ECO:0000256" key="10">
    <source>
        <dbReference type="ARBA" id="ARBA00023163"/>
    </source>
</evidence>
<dbReference type="Gene3D" id="2.60.120.340">
    <property type="entry name" value="Nucleoplasmin core domain"/>
    <property type="match status" value="1"/>
</dbReference>
<feature type="region of interest" description="Disordered" evidence="13">
    <location>
        <begin position="461"/>
        <end position="483"/>
    </location>
</feature>
<evidence type="ECO:0000256" key="9">
    <source>
        <dbReference type="ARBA" id="ARBA00023125"/>
    </source>
</evidence>
<evidence type="ECO:0000313" key="15">
    <source>
        <dbReference type="EMBL" id="KAJ8032109.1"/>
    </source>
</evidence>
<dbReference type="PANTHER" id="PTHR16515:SF49">
    <property type="entry name" value="GASTRULA ZINC FINGER PROTEIN XLCGF49.1-LIKE-RELATED"/>
    <property type="match status" value="1"/>
</dbReference>
<dbReference type="OrthoDB" id="3437960at2759"/>
<dbReference type="InterPro" id="IPR041232">
    <property type="entry name" value="NPL"/>
</dbReference>
<keyword evidence="10" id="KW-0804">Transcription</keyword>
<feature type="domain" description="C2H2-type" evidence="14">
    <location>
        <begin position="390"/>
        <end position="417"/>
    </location>
</feature>
<dbReference type="GO" id="GO:0008270">
    <property type="term" value="F:zinc ion binding"/>
    <property type="evidence" value="ECO:0007669"/>
    <property type="project" value="UniProtKB-KW"/>
</dbReference>
<dbReference type="SUPFAM" id="SSF57667">
    <property type="entry name" value="beta-beta-alpha zinc fingers"/>
    <property type="match status" value="2"/>
</dbReference>
<keyword evidence="7" id="KW-0862">Zinc</keyword>
<reference evidence="15" key="1">
    <citation type="submission" date="2021-10" db="EMBL/GenBank/DDBJ databases">
        <title>Tropical sea cucumber genome reveals ecological adaptation and Cuvierian tubules defense mechanism.</title>
        <authorList>
            <person name="Chen T."/>
        </authorList>
    </citation>
    <scope>NUCLEOTIDE SEQUENCE</scope>
    <source>
        <strain evidence="15">Nanhai2018</strain>
        <tissue evidence="15">Muscle</tissue>
    </source>
</reference>
<sequence length="483" mass="54848">MIWGLAIEPGQMYSCTLDEEVHLSLAALESRPESDEKASKYSQVVLKTKDTQQLLCTLVHGTIFQQSLDLKLMPRENVSFSVQGSGVVYITGYSYSSPVEEGEEESGEFNTSQDLQEEAEVELQEDEERYEDEEISMDIHIKGEPVNTHQDEMYEKGEHSIPDVGRKIEQNASVSENRLMEVPAPDEATQLETTHTVAAIDNLEEPNLPQTSDSGWLNEPSYPPQVEVSERTAERMTSHDPSPAANERSFTEAPGTSRWINSRMTSYPQQGEQVYSQPARNPGGHRTMAIPRGAMSRGDQAVYSKPVPRTVKHRWAMPRTVSQEEDILQGNQQMQCRFCRSVFPNFEMKKCHEKTHTEARAYRCLYCVKSFKSHGHRQQHERIHTGVKPFKCRICTKGFAQSGDRNRHERIHSANKPYQCRHCQKFFRDYTYAVRHERTQHHSITMVASGEEGENVGLMGDSSSGSDMTMLRDHNVGEDGEGL</sequence>
<comment type="similarity">
    <text evidence="2">Belongs to the histone deacetylase HD2 family.</text>
</comment>
<gene>
    <name evidence="15" type="ORF">HOLleu_25531</name>
</gene>
<keyword evidence="5" id="KW-0677">Repeat</keyword>
<evidence type="ECO:0000256" key="11">
    <source>
        <dbReference type="ARBA" id="ARBA00023242"/>
    </source>
</evidence>
<evidence type="ECO:0000259" key="14">
    <source>
        <dbReference type="PROSITE" id="PS50157"/>
    </source>
</evidence>